<evidence type="ECO:0000313" key="3">
    <source>
        <dbReference type="EMBL" id="WQB71133.1"/>
    </source>
</evidence>
<dbReference type="SUPFAM" id="SSF88659">
    <property type="entry name" value="Sigma3 and sigma4 domains of RNA polymerase sigma factors"/>
    <property type="match status" value="1"/>
</dbReference>
<dbReference type="PANTHER" id="PTHR47756">
    <property type="entry name" value="BLL6612 PROTEIN-RELATED"/>
    <property type="match status" value="1"/>
</dbReference>
<reference evidence="3 4" key="1">
    <citation type="submission" date="2023-06" db="EMBL/GenBank/DDBJ databases">
        <title>Rock-solubilizing bacteria, Microbacterium invictum, promotes re-establishment of vegetation in rocky wasteland by accelerating rock bio-weathering and reshaping soil bacterial community.</title>
        <authorList>
            <person name="Liu C."/>
        </authorList>
    </citation>
    <scope>NUCLEOTIDE SEQUENCE [LARGE SCALE GENOMIC DNA]</scope>
    <source>
        <strain evidence="3 4">X-18</strain>
    </source>
</reference>
<evidence type="ECO:0000259" key="2">
    <source>
        <dbReference type="Pfam" id="PF20239"/>
    </source>
</evidence>
<proteinExistence type="predicted"/>
<feature type="domain" description="RNA polymerase sigma-70 region 2" evidence="1">
    <location>
        <begin position="25"/>
        <end position="86"/>
    </location>
</feature>
<accession>A0ABZ0VDY3</accession>
<organism evidence="3 4">
    <name type="scientific">Microbacterium invictum</name>
    <dbReference type="NCBI Taxonomy" id="515415"/>
    <lineage>
        <taxon>Bacteria</taxon>
        <taxon>Bacillati</taxon>
        <taxon>Actinomycetota</taxon>
        <taxon>Actinomycetes</taxon>
        <taxon>Micrococcales</taxon>
        <taxon>Microbacteriaceae</taxon>
        <taxon>Microbacterium</taxon>
    </lineage>
</organism>
<gene>
    <name evidence="3" type="ORF">T9R20_03975</name>
</gene>
<name>A0ABZ0VDY3_9MICO</name>
<dbReference type="InterPro" id="IPR046531">
    <property type="entry name" value="DUF6596"/>
</dbReference>
<evidence type="ECO:0000313" key="4">
    <source>
        <dbReference type="Proteomes" id="UP001324533"/>
    </source>
</evidence>
<dbReference type="Gene3D" id="1.10.1740.10">
    <property type="match status" value="1"/>
</dbReference>
<dbReference type="Proteomes" id="UP001324533">
    <property type="component" value="Chromosome"/>
</dbReference>
<dbReference type="PANTHER" id="PTHR47756:SF2">
    <property type="entry name" value="BLL6612 PROTEIN"/>
    <property type="match status" value="1"/>
</dbReference>
<dbReference type="InterPro" id="IPR007627">
    <property type="entry name" value="RNA_pol_sigma70_r2"/>
</dbReference>
<protein>
    <submittedName>
        <fullName evidence="3">DUF6596 domain-containing protein</fullName>
    </submittedName>
</protein>
<feature type="domain" description="DUF6596" evidence="2">
    <location>
        <begin position="188"/>
        <end position="288"/>
    </location>
</feature>
<sequence>MVPRHDAVDEAVDEALAEAHRELFGRLVGWLFRREGDLQAAEDAVASVFAQAVTAWRQAGVPRSPEAWLRVAARNAAISAARRRTRDVTVAPEEMTDMAVTDDEIAEPPPTADDVLTLLFVCAHPAIDERLHAPLMLQAVLGVDAARIAAVFLVPPATMGQRLSRVKTKIRDAGIRYRVPSPGDLPARVGAVLRAIYAAYGSSDALIDDLGGDRPALRAEALRLAEVLAALSPDDPEVRGLLALLLHTESRRPARFAGSTFVPLAEQDTRLWSTELRRRGDAELRRAAASGALGRFQLEAAISAVHSARAETGTTEWSAVVTLYRGLLQVAPSIGATIGAAAALVEVGDTDEAAGMLAGLPSSAIESHQPYWVCLARVEAARGRAAEADDATRRAIGLTTDPRVRAYLLARAPLTGPGRPAPAD</sequence>
<dbReference type="SUPFAM" id="SSF88946">
    <property type="entry name" value="Sigma2 domain of RNA polymerase sigma factors"/>
    <property type="match status" value="1"/>
</dbReference>
<dbReference type="InterPro" id="IPR013325">
    <property type="entry name" value="RNA_pol_sigma_r2"/>
</dbReference>
<keyword evidence="4" id="KW-1185">Reference proteome</keyword>
<dbReference type="EMBL" id="CP139779">
    <property type="protein sequence ID" value="WQB71133.1"/>
    <property type="molecule type" value="Genomic_DNA"/>
</dbReference>
<evidence type="ECO:0000259" key="1">
    <source>
        <dbReference type="Pfam" id="PF04542"/>
    </source>
</evidence>
<dbReference type="Pfam" id="PF04542">
    <property type="entry name" value="Sigma70_r2"/>
    <property type="match status" value="1"/>
</dbReference>
<dbReference type="InterPro" id="IPR013324">
    <property type="entry name" value="RNA_pol_sigma_r3/r4-like"/>
</dbReference>
<dbReference type="RefSeq" id="WP_322411251.1">
    <property type="nucleotide sequence ID" value="NZ_CP139779.1"/>
</dbReference>
<dbReference type="Pfam" id="PF20239">
    <property type="entry name" value="DUF6596"/>
    <property type="match status" value="1"/>
</dbReference>